<accession>A0A2I2KN77</accession>
<dbReference type="EMBL" id="FZMO01000080">
    <property type="protein sequence ID" value="SNQ47127.1"/>
    <property type="molecule type" value="Genomic_DNA"/>
</dbReference>
<organism evidence="1 2">
    <name type="scientific">Frankia canadensis</name>
    <dbReference type="NCBI Taxonomy" id="1836972"/>
    <lineage>
        <taxon>Bacteria</taxon>
        <taxon>Bacillati</taxon>
        <taxon>Actinomycetota</taxon>
        <taxon>Actinomycetes</taxon>
        <taxon>Frankiales</taxon>
        <taxon>Frankiaceae</taxon>
        <taxon>Frankia</taxon>
    </lineage>
</organism>
<evidence type="ECO:0000313" key="1">
    <source>
        <dbReference type="EMBL" id="SNQ47127.1"/>
    </source>
</evidence>
<gene>
    <name evidence="1" type="ORF">FRACA_1700019</name>
</gene>
<keyword evidence="2" id="KW-1185">Reference proteome</keyword>
<proteinExistence type="predicted"/>
<name>A0A2I2KN77_9ACTN</name>
<reference evidence="1 2" key="1">
    <citation type="submission" date="2017-06" db="EMBL/GenBank/DDBJ databases">
        <authorList>
            <person name="Kim H.J."/>
            <person name="Triplett B.A."/>
        </authorList>
    </citation>
    <scope>NUCLEOTIDE SEQUENCE [LARGE SCALE GENOMIC DNA]</scope>
    <source>
        <strain evidence="1">FRACA_ARgP5</strain>
    </source>
</reference>
<protein>
    <submittedName>
        <fullName evidence="1">Uncharacterized protein</fullName>
    </submittedName>
</protein>
<dbReference type="AlphaFoldDB" id="A0A2I2KN77"/>
<evidence type="ECO:0000313" key="2">
    <source>
        <dbReference type="Proteomes" id="UP000234331"/>
    </source>
</evidence>
<dbReference type="Proteomes" id="UP000234331">
    <property type="component" value="Unassembled WGS sequence"/>
</dbReference>
<sequence length="79" mass="8926">MIRRNLQGIFLTDDRGAARLAAHNKIPVVTTWHLLKLAGRKPLVDANALWGYTETLRGQNRGTPPGVFDRPSFDRWLTS</sequence>